<feature type="compositionally biased region" description="Acidic residues" evidence="1">
    <location>
        <begin position="18"/>
        <end position="32"/>
    </location>
</feature>
<evidence type="ECO:0000313" key="3">
    <source>
        <dbReference type="Proteomes" id="UP000310200"/>
    </source>
</evidence>
<gene>
    <name evidence="2" type="ORF">DBV15_05792</name>
</gene>
<organism evidence="2 3">
    <name type="scientific">Temnothorax longispinosus</name>
    <dbReference type="NCBI Taxonomy" id="300112"/>
    <lineage>
        <taxon>Eukaryota</taxon>
        <taxon>Metazoa</taxon>
        <taxon>Ecdysozoa</taxon>
        <taxon>Arthropoda</taxon>
        <taxon>Hexapoda</taxon>
        <taxon>Insecta</taxon>
        <taxon>Pterygota</taxon>
        <taxon>Neoptera</taxon>
        <taxon>Endopterygota</taxon>
        <taxon>Hymenoptera</taxon>
        <taxon>Apocrita</taxon>
        <taxon>Aculeata</taxon>
        <taxon>Formicoidea</taxon>
        <taxon>Formicidae</taxon>
        <taxon>Myrmicinae</taxon>
        <taxon>Temnothorax</taxon>
    </lineage>
</organism>
<reference evidence="2 3" key="1">
    <citation type="journal article" date="2019" name="Philos. Trans. R. Soc. Lond., B, Biol. Sci.">
        <title>Ant behaviour and brain gene expression of defending hosts depend on the ecological success of the intruding social parasite.</title>
        <authorList>
            <person name="Kaur R."/>
            <person name="Stoldt M."/>
            <person name="Jongepier E."/>
            <person name="Feldmeyer B."/>
            <person name="Menzel F."/>
            <person name="Bornberg-Bauer E."/>
            <person name="Foitzik S."/>
        </authorList>
    </citation>
    <scope>NUCLEOTIDE SEQUENCE [LARGE SCALE GENOMIC DNA]</scope>
    <source>
        <tissue evidence="2">Whole body</tissue>
    </source>
</reference>
<feature type="region of interest" description="Disordered" evidence="1">
    <location>
        <begin position="1"/>
        <end position="50"/>
    </location>
</feature>
<proteinExistence type="predicted"/>
<keyword evidence="3" id="KW-1185">Reference proteome</keyword>
<protein>
    <submittedName>
        <fullName evidence="2">Uncharacterized protein</fullName>
    </submittedName>
</protein>
<evidence type="ECO:0000256" key="1">
    <source>
        <dbReference type="SAM" id="MobiDB-lite"/>
    </source>
</evidence>
<evidence type="ECO:0000313" key="2">
    <source>
        <dbReference type="EMBL" id="TGZ57395.1"/>
    </source>
</evidence>
<name>A0A4S2L3N0_9HYME</name>
<sequence length="239" mass="26455">MKRARSESVPTKVRLQEEKEEEEVAAEEDEEAIGNGGDGAKEEEEDPARWRRSHVAGTLRAYRDPEFCLAYARTNPSICASFLPRMATTSFQGQRKIDPLRKCIPGLTVIQQHQPPSATADKFVGKSRGSRAAVVSEVVPGIKAGIDAISPDPTCASLPWPIRSFLEFMMTDDGPRVINLSRTYANVIMLRERVGRFFNRGRNEVMICGPKVARHEDASTGGIGVAGRLEITWHIIAKH</sequence>
<accession>A0A4S2L3N0</accession>
<comment type="caution">
    <text evidence="2">The sequence shown here is derived from an EMBL/GenBank/DDBJ whole genome shotgun (WGS) entry which is preliminary data.</text>
</comment>
<dbReference type="Proteomes" id="UP000310200">
    <property type="component" value="Unassembled WGS sequence"/>
</dbReference>
<dbReference type="AlphaFoldDB" id="A0A4S2L3N0"/>
<dbReference type="EMBL" id="QBLH01000150">
    <property type="protein sequence ID" value="TGZ57395.1"/>
    <property type="molecule type" value="Genomic_DNA"/>
</dbReference>